<evidence type="ECO:0000259" key="2">
    <source>
        <dbReference type="PROSITE" id="PS50206"/>
    </source>
</evidence>
<feature type="domain" description="Rhodanese" evidence="2">
    <location>
        <begin position="68"/>
        <end position="154"/>
    </location>
</feature>
<dbReference type="Proteomes" id="UP001138709">
    <property type="component" value="Unassembled WGS sequence"/>
</dbReference>
<dbReference type="PROSITE" id="PS50206">
    <property type="entry name" value="RHODANESE_3"/>
    <property type="match status" value="1"/>
</dbReference>
<dbReference type="AlphaFoldDB" id="A0A9X9XFY6"/>
<organism evidence="3 4">
    <name type="scientific">Neoroseomonas eburnea</name>
    <dbReference type="NCBI Taxonomy" id="1346889"/>
    <lineage>
        <taxon>Bacteria</taxon>
        <taxon>Pseudomonadati</taxon>
        <taxon>Pseudomonadota</taxon>
        <taxon>Alphaproteobacteria</taxon>
        <taxon>Acetobacterales</taxon>
        <taxon>Acetobacteraceae</taxon>
        <taxon>Neoroseomonas</taxon>
    </lineage>
</organism>
<dbReference type="InterPro" id="IPR036873">
    <property type="entry name" value="Rhodanese-like_dom_sf"/>
</dbReference>
<protein>
    <recommendedName>
        <fullName evidence="2">Rhodanese domain-containing protein</fullName>
    </recommendedName>
</protein>
<proteinExistence type="predicted"/>
<evidence type="ECO:0000256" key="1">
    <source>
        <dbReference type="ARBA" id="ARBA00022737"/>
    </source>
</evidence>
<dbReference type="InterPro" id="IPR001763">
    <property type="entry name" value="Rhodanese-like_dom"/>
</dbReference>
<name>A0A9X9XFY6_9PROT</name>
<reference evidence="3" key="2">
    <citation type="journal article" date="2021" name="Syst. Appl. Microbiol.">
        <title>Roseomonas hellenica sp. nov., isolated from roots of wild-growing Alkanna tinctoria.</title>
        <authorList>
            <person name="Rat A."/>
            <person name="Naranjo H.D."/>
            <person name="Lebbe L."/>
            <person name="Cnockaert M."/>
            <person name="Krigas N."/>
            <person name="Grigoriadou K."/>
            <person name="Maloupa E."/>
            <person name="Willems A."/>
        </authorList>
    </citation>
    <scope>NUCLEOTIDE SEQUENCE</scope>
    <source>
        <strain evidence="3">LMG 31228</strain>
    </source>
</reference>
<comment type="caution">
    <text evidence="3">The sequence shown here is derived from an EMBL/GenBank/DDBJ whole genome shotgun (WGS) entry which is preliminary data.</text>
</comment>
<dbReference type="SUPFAM" id="SSF52821">
    <property type="entry name" value="Rhodanese/Cell cycle control phosphatase"/>
    <property type="match status" value="1"/>
</dbReference>
<sequence length="156" mass="16268">MHDLRAMPPGILLDAAIAGSRLTARPRSGLLVGKMEAKAATGDAGICTISALAPNPHGGENPRYGRPGRMPGSVNVPVASCVDPRSMTFRSREQVAATFAAAGADRSKRIILHCGGGIAATPGAFLLHQLRHADLAVYDASMSEWAKDVFLPIEVG</sequence>
<dbReference type="SMART" id="SM00450">
    <property type="entry name" value="RHOD"/>
    <property type="match status" value="1"/>
</dbReference>
<dbReference type="PANTHER" id="PTHR43855:SF1">
    <property type="entry name" value="THIOSULFATE SULFURTRANSFERASE"/>
    <property type="match status" value="1"/>
</dbReference>
<keyword evidence="1" id="KW-0677">Repeat</keyword>
<gene>
    <name evidence="3" type="ORF">GXW74_19170</name>
</gene>
<dbReference type="EMBL" id="JAAEDL010000021">
    <property type="protein sequence ID" value="MBR0682622.1"/>
    <property type="molecule type" value="Genomic_DNA"/>
</dbReference>
<dbReference type="Pfam" id="PF00581">
    <property type="entry name" value="Rhodanese"/>
    <property type="match status" value="1"/>
</dbReference>
<accession>A0A9X9XFY6</accession>
<dbReference type="InterPro" id="IPR051126">
    <property type="entry name" value="Thiosulfate_sulfurtransferase"/>
</dbReference>
<dbReference type="Gene3D" id="3.40.250.10">
    <property type="entry name" value="Rhodanese-like domain"/>
    <property type="match status" value="1"/>
</dbReference>
<keyword evidence="4" id="KW-1185">Reference proteome</keyword>
<evidence type="ECO:0000313" key="4">
    <source>
        <dbReference type="Proteomes" id="UP001138709"/>
    </source>
</evidence>
<reference evidence="3" key="1">
    <citation type="submission" date="2020-01" db="EMBL/GenBank/DDBJ databases">
        <authorList>
            <person name="Rat A."/>
        </authorList>
    </citation>
    <scope>NUCLEOTIDE SEQUENCE</scope>
    <source>
        <strain evidence="3">LMG 31228</strain>
    </source>
</reference>
<evidence type="ECO:0000313" key="3">
    <source>
        <dbReference type="EMBL" id="MBR0682622.1"/>
    </source>
</evidence>
<dbReference type="PANTHER" id="PTHR43855">
    <property type="entry name" value="THIOSULFATE SULFURTRANSFERASE"/>
    <property type="match status" value="1"/>
</dbReference>
<dbReference type="RefSeq" id="WP_211848157.1">
    <property type="nucleotide sequence ID" value="NZ_JAAEDL010000021.1"/>
</dbReference>